<dbReference type="SUPFAM" id="SSF57701">
    <property type="entry name" value="Zn2/Cys6 DNA-binding domain"/>
    <property type="match status" value="1"/>
</dbReference>
<evidence type="ECO:0000313" key="9">
    <source>
        <dbReference type="Proteomes" id="UP001367316"/>
    </source>
</evidence>
<dbReference type="Gene3D" id="4.10.240.10">
    <property type="entry name" value="Zn(2)-C6 fungal-type DNA-binding domain"/>
    <property type="match status" value="1"/>
</dbReference>
<dbReference type="EMBL" id="JBBPBF010000010">
    <property type="protein sequence ID" value="KAK7612522.1"/>
    <property type="molecule type" value="Genomic_DNA"/>
</dbReference>
<comment type="caution">
    <text evidence="8">The sequence shown here is derived from an EMBL/GenBank/DDBJ whole genome shotgun (WGS) entry which is preliminary data.</text>
</comment>
<keyword evidence="9" id="KW-1185">Reference proteome</keyword>
<name>A0ABR1NDJ7_9PEZI</name>
<feature type="domain" description="Zn(2)-C6 fungal-type" evidence="7">
    <location>
        <begin position="18"/>
        <end position="47"/>
    </location>
</feature>
<keyword evidence="2" id="KW-0805">Transcription regulation</keyword>
<comment type="subcellular location">
    <subcellularLocation>
        <location evidence="1">Nucleus</location>
    </subcellularLocation>
</comment>
<evidence type="ECO:0000256" key="6">
    <source>
        <dbReference type="SAM" id="MobiDB-lite"/>
    </source>
</evidence>
<dbReference type="Pfam" id="PF00172">
    <property type="entry name" value="Zn_clus"/>
    <property type="match status" value="1"/>
</dbReference>
<dbReference type="InterPro" id="IPR036864">
    <property type="entry name" value="Zn2-C6_fun-type_DNA-bd_sf"/>
</dbReference>
<dbReference type="InterPro" id="IPR051089">
    <property type="entry name" value="prtT"/>
</dbReference>
<gene>
    <name evidence="8" type="ORF">JOL62DRAFT_28964</name>
</gene>
<protein>
    <recommendedName>
        <fullName evidence="7">Zn(2)-C6 fungal-type domain-containing protein</fullName>
    </recommendedName>
</protein>
<dbReference type="PANTHER" id="PTHR31845:SF17">
    <property type="entry name" value="ZN(II)2CYS6 TRANSCRIPTION FACTOR (EUROFUNG)"/>
    <property type="match status" value="1"/>
</dbReference>
<keyword evidence="4" id="KW-0804">Transcription</keyword>
<feature type="region of interest" description="Disordered" evidence="6">
    <location>
        <begin position="632"/>
        <end position="651"/>
    </location>
</feature>
<evidence type="ECO:0000256" key="3">
    <source>
        <dbReference type="ARBA" id="ARBA00023125"/>
    </source>
</evidence>
<sequence>MDHDSNEHSSKRRKVPRNCGACRRSKVKCDREEPCSRCTKLRLPCQYFEVPQDPTTEKLKELESEIHRLKTLLPQSESSPQQLHNHVTLPSPAQTFLPEASTMTANSAGSGTILPMQSLDLDTLTQHTTNNSDPGTVSSNHSSGIVTASSVATAVTGGPILGGRSDSSIFPTLQTGFQDSAQRDKSRVSTMFRIRNEYLPDAVDVGLLGLAEARQCFDCFFQGNNRLVPVFSPEYDSFDSIRQRSSFLFDTVITFGYKVHFGAEHRGLFLHLRRRISDSLMLSLPSSSLETLQALMVLVCYWEHSWIFMDLALSMARDLNLPEAVEDAMTVISAAKAIGSTVADKELFRKARICCAVYVLDQIYFVDGGKAATIFCLDTPRRIRCLVDHPDRNAIDIRLLAQVELNQIRSSVHSDLPSGQDFLDISETKITRSLRNARIDLDLWLADWTHIIEMDNQTRPADREENAVNQQNLRIQHQWAWSSVNLRALSCMGAENLATMTPMQRQFIESAKLAAEKHLGQLLNGSLETVAAAAAASSPESLSQGTTTMSPYLASFKWATKFVWAKCAFSVLLTLRLAILLEDPFDHLMWLGLEAMNVAQQLKAVCGGQSEYFQILENSVSKFQKAVRDRRRGRHADGGMQSREQSSSNDAEAEFRRYLPREFSFDWNFPGLDLQCVPIDWDELFGDFGELIN</sequence>
<dbReference type="CDD" id="cd12148">
    <property type="entry name" value="fungal_TF_MHR"/>
    <property type="match status" value="1"/>
</dbReference>
<dbReference type="CDD" id="cd00067">
    <property type="entry name" value="GAL4"/>
    <property type="match status" value="1"/>
</dbReference>
<accession>A0ABR1NDJ7</accession>
<evidence type="ECO:0000256" key="5">
    <source>
        <dbReference type="ARBA" id="ARBA00023242"/>
    </source>
</evidence>
<evidence type="ECO:0000313" key="8">
    <source>
        <dbReference type="EMBL" id="KAK7612522.1"/>
    </source>
</evidence>
<dbReference type="SMART" id="SM00066">
    <property type="entry name" value="GAL4"/>
    <property type="match status" value="1"/>
</dbReference>
<dbReference type="PROSITE" id="PS50048">
    <property type="entry name" value="ZN2_CY6_FUNGAL_2"/>
    <property type="match status" value="1"/>
</dbReference>
<dbReference type="InterPro" id="IPR001138">
    <property type="entry name" value="Zn2Cys6_DnaBD"/>
</dbReference>
<dbReference type="Proteomes" id="UP001367316">
    <property type="component" value="Unassembled WGS sequence"/>
</dbReference>
<dbReference type="PANTHER" id="PTHR31845">
    <property type="entry name" value="FINGER DOMAIN PROTEIN, PUTATIVE-RELATED"/>
    <property type="match status" value="1"/>
</dbReference>
<evidence type="ECO:0000256" key="2">
    <source>
        <dbReference type="ARBA" id="ARBA00023015"/>
    </source>
</evidence>
<evidence type="ECO:0000256" key="1">
    <source>
        <dbReference type="ARBA" id="ARBA00004123"/>
    </source>
</evidence>
<proteinExistence type="predicted"/>
<reference evidence="8 9" key="1">
    <citation type="submission" date="2024-04" db="EMBL/GenBank/DDBJ databases">
        <title>Phyllosticta paracitricarpa is synonymous to the EU quarantine fungus P. citricarpa based on phylogenomic analyses.</title>
        <authorList>
            <consortium name="Lawrence Berkeley National Laboratory"/>
            <person name="Van ingen-buijs V.A."/>
            <person name="Van westerhoven A.C."/>
            <person name="Haridas S."/>
            <person name="Skiadas P."/>
            <person name="Martin F."/>
            <person name="Groenewald J.Z."/>
            <person name="Crous P.W."/>
            <person name="Seidl M.F."/>
        </authorList>
    </citation>
    <scope>NUCLEOTIDE SEQUENCE [LARGE SCALE GENOMIC DNA]</scope>
    <source>
        <strain evidence="8 9">CBS 141358</strain>
    </source>
</reference>
<keyword evidence="3" id="KW-0238">DNA-binding</keyword>
<organism evidence="8 9">
    <name type="scientific">Phyllosticta paracitricarpa</name>
    <dbReference type="NCBI Taxonomy" id="2016321"/>
    <lineage>
        <taxon>Eukaryota</taxon>
        <taxon>Fungi</taxon>
        <taxon>Dikarya</taxon>
        <taxon>Ascomycota</taxon>
        <taxon>Pezizomycotina</taxon>
        <taxon>Dothideomycetes</taxon>
        <taxon>Dothideomycetes incertae sedis</taxon>
        <taxon>Botryosphaeriales</taxon>
        <taxon>Phyllostictaceae</taxon>
        <taxon>Phyllosticta</taxon>
    </lineage>
</organism>
<evidence type="ECO:0000256" key="4">
    <source>
        <dbReference type="ARBA" id="ARBA00023163"/>
    </source>
</evidence>
<keyword evidence="5" id="KW-0539">Nucleus</keyword>
<evidence type="ECO:0000259" key="7">
    <source>
        <dbReference type="PROSITE" id="PS50048"/>
    </source>
</evidence>